<accession>A0ABX9M8C0</accession>
<comment type="caution">
    <text evidence="1">The sequence shown here is derived from an EMBL/GenBank/DDBJ whole genome shotgun (WGS) entry which is preliminary data.</text>
</comment>
<sequence>MIVIPATAGTHHFRGTKKAPTQPCFCMSSHKNPVYDRIFLVLFRIVSQSASARPEKIFTRSKFGPKCDIIKL</sequence>
<name>A0ABX9M8C0_9LEPT</name>
<dbReference type="Proteomes" id="UP000285569">
    <property type="component" value="Unassembled WGS sequence"/>
</dbReference>
<reference evidence="1 2" key="2">
    <citation type="journal article" date="2020" name="Int. J. Syst. Evol. Microbiol.">
        <title>Leptospira yasudae sp. nov. and Leptospira stimsonii sp. nov., two new species of the pathogenic group isolated from environmental sources.</title>
        <authorList>
            <person name="Casanovas-Massana A."/>
            <person name="Hamond C."/>
            <person name="Santos L.A."/>
            <person name="de Oliveira D."/>
            <person name="Hacker K.P."/>
            <person name="Balassiano I."/>
            <person name="Costa F."/>
            <person name="Medeiros M.A."/>
            <person name="Reis M.G."/>
            <person name="Ko A.I."/>
            <person name="Wunder E.A."/>
        </authorList>
    </citation>
    <scope>NUCLEOTIDE SEQUENCE [LARGE SCALE GENOMIC DNA]</scope>
    <source>
        <strain evidence="1 2">B21</strain>
    </source>
</reference>
<reference evidence="2" key="1">
    <citation type="submission" date="2018-05" db="EMBL/GenBank/DDBJ databases">
        <title>Leptospira yasudae sp. nov. and Leptospira stimsonii sp. nov., two pathogenic species of the genus Leptospira isolated from environmental sources.</title>
        <authorList>
            <person name="Casanovas-Massana A."/>
            <person name="Hamond C."/>
            <person name="Santos L.A."/>
            <person name="Hacker K.P."/>
            <person name="Balassiano I."/>
            <person name="Medeiros M.A."/>
            <person name="Reis M.G."/>
            <person name="Ko A.I."/>
            <person name="Wunder E.A."/>
        </authorList>
    </citation>
    <scope>NUCLEOTIDE SEQUENCE [LARGE SCALE GENOMIC DNA]</scope>
    <source>
        <strain evidence="2">B21</strain>
    </source>
</reference>
<evidence type="ECO:0000313" key="1">
    <source>
        <dbReference type="EMBL" id="RHX81392.1"/>
    </source>
</evidence>
<organism evidence="1 2">
    <name type="scientific">Leptospira yasudae</name>
    <dbReference type="NCBI Taxonomy" id="2202201"/>
    <lineage>
        <taxon>Bacteria</taxon>
        <taxon>Pseudomonadati</taxon>
        <taxon>Spirochaetota</taxon>
        <taxon>Spirochaetia</taxon>
        <taxon>Leptospirales</taxon>
        <taxon>Leptospiraceae</taxon>
        <taxon>Leptospira</taxon>
    </lineage>
</organism>
<proteinExistence type="predicted"/>
<dbReference type="EMBL" id="QHCR01000002">
    <property type="protein sequence ID" value="RHX81392.1"/>
    <property type="molecule type" value="Genomic_DNA"/>
</dbReference>
<keyword evidence="2" id="KW-1185">Reference proteome</keyword>
<evidence type="ECO:0000313" key="2">
    <source>
        <dbReference type="Proteomes" id="UP000285569"/>
    </source>
</evidence>
<gene>
    <name evidence="1" type="ORF">DLM77_04655</name>
</gene>
<protein>
    <submittedName>
        <fullName evidence="1">Uncharacterized protein</fullName>
    </submittedName>
</protein>